<dbReference type="Gene3D" id="3.40.190.290">
    <property type="match status" value="1"/>
</dbReference>
<reference evidence="6 7" key="1">
    <citation type="submission" date="2015-07" db="EMBL/GenBank/DDBJ databases">
        <title>Draft genome sequence of the Amantichitinum ursilacus IGB-41, a new chitin-degrading bacterium.</title>
        <authorList>
            <person name="Kirstahler P."/>
            <person name="Guenther M."/>
            <person name="Grumaz C."/>
            <person name="Rupp S."/>
            <person name="Zibek S."/>
            <person name="Sohn K."/>
        </authorList>
    </citation>
    <scope>NUCLEOTIDE SEQUENCE [LARGE SCALE GENOMIC DNA]</scope>
    <source>
        <strain evidence="6 7">IGB-41</strain>
    </source>
</reference>
<dbReference type="PANTHER" id="PTHR30126:SF18">
    <property type="entry name" value="LYSR FAMILY TRANSCRIPTIONAL REGULATOR"/>
    <property type="match status" value="1"/>
</dbReference>
<dbReference type="STRING" id="857265.WG78_17760"/>
<accession>A0A0N0XIN3</accession>
<gene>
    <name evidence="6" type="primary">allS_3</name>
    <name evidence="6" type="ORF">WG78_17760</name>
</gene>
<proteinExistence type="inferred from homology"/>
<dbReference type="InterPro" id="IPR000847">
    <property type="entry name" value="LysR_HTH_N"/>
</dbReference>
<dbReference type="AlphaFoldDB" id="A0A0N0XIN3"/>
<dbReference type="SUPFAM" id="SSF46785">
    <property type="entry name" value="Winged helix' DNA-binding domain"/>
    <property type="match status" value="1"/>
</dbReference>
<dbReference type="Pfam" id="PF00126">
    <property type="entry name" value="HTH_1"/>
    <property type="match status" value="1"/>
</dbReference>
<evidence type="ECO:0000313" key="7">
    <source>
        <dbReference type="Proteomes" id="UP000037939"/>
    </source>
</evidence>
<dbReference type="SUPFAM" id="SSF53850">
    <property type="entry name" value="Periplasmic binding protein-like II"/>
    <property type="match status" value="1"/>
</dbReference>
<evidence type="ECO:0000256" key="3">
    <source>
        <dbReference type="ARBA" id="ARBA00023125"/>
    </source>
</evidence>
<dbReference type="OrthoDB" id="5293066at2"/>
<evidence type="ECO:0000313" key="6">
    <source>
        <dbReference type="EMBL" id="KPC50247.1"/>
    </source>
</evidence>
<comment type="caution">
    <text evidence="6">The sequence shown here is derived from an EMBL/GenBank/DDBJ whole genome shotgun (WGS) entry which is preliminary data.</text>
</comment>
<keyword evidence="2" id="KW-0805">Transcription regulation</keyword>
<dbReference type="PROSITE" id="PS50931">
    <property type="entry name" value="HTH_LYSR"/>
    <property type="match status" value="1"/>
</dbReference>
<keyword evidence="4" id="KW-0804">Transcription</keyword>
<dbReference type="InterPro" id="IPR005119">
    <property type="entry name" value="LysR_subst-bd"/>
</dbReference>
<sequence length="317" mass="35193">MFISSETIRIVRLVARYQSITAAAVQIHKVPSAISYTVKKLEEQLGVDLFVRKGSYIELTPAGEYFVGHSKSVLDDLEALKRNTALVHEGIERELKIAANNIVPQAVLINMICQFETLFPSTQISMAREVYNGCWEALYSRRVDLVIGGPHVVPSSEGVISHSLGELDWDFVVGADHPLCQQPEPLPTNDLRQFAAICIRDTAINFHPQQAWLLNGQKPVYVPDFATAMALIQYNAGIGYVPRHLAAPLIAQGLLIKKELQEHKHATHLFLAHRTEGMGRARRWAVDWLLQPEIRPLLCGQNAPESAAVLPVQGSTV</sequence>
<dbReference type="GO" id="GO:0003700">
    <property type="term" value="F:DNA-binding transcription factor activity"/>
    <property type="evidence" value="ECO:0007669"/>
    <property type="project" value="InterPro"/>
</dbReference>
<keyword evidence="7" id="KW-1185">Reference proteome</keyword>
<keyword evidence="3" id="KW-0238">DNA-binding</keyword>
<dbReference type="InterPro" id="IPR036388">
    <property type="entry name" value="WH-like_DNA-bd_sf"/>
</dbReference>
<evidence type="ECO:0000256" key="4">
    <source>
        <dbReference type="ARBA" id="ARBA00023163"/>
    </source>
</evidence>
<name>A0A0N0XIN3_9NEIS</name>
<dbReference type="PATRIC" id="fig|857265.3.peg.3640"/>
<dbReference type="RefSeq" id="WP_053939153.1">
    <property type="nucleotide sequence ID" value="NZ_LAQT01000030.1"/>
</dbReference>
<evidence type="ECO:0000259" key="5">
    <source>
        <dbReference type="PROSITE" id="PS50931"/>
    </source>
</evidence>
<dbReference type="Pfam" id="PF03466">
    <property type="entry name" value="LysR_substrate"/>
    <property type="match status" value="1"/>
</dbReference>
<dbReference type="PANTHER" id="PTHR30126">
    <property type="entry name" value="HTH-TYPE TRANSCRIPTIONAL REGULATOR"/>
    <property type="match status" value="1"/>
</dbReference>
<dbReference type="Gene3D" id="1.10.10.10">
    <property type="entry name" value="Winged helix-like DNA-binding domain superfamily/Winged helix DNA-binding domain"/>
    <property type="match status" value="1"/>
</dbReference>
<evidence type="ECO:0000256" key="2">
    <source>
        <dbReference type="ARBA" id="ARBA00023015"/>
    </source>
</evidence>
<feature type="domain" description="HTH lysR-type" evidence="5">
    <location>
        <begin position="3"/>
        <end position="60"/>
    </location>
</feature>
<dbReference type="Proteomes" id="UP000037939">
    <property type="component" value="Unassembled WGS sequence"/>
</dbReference>
<comment type="similarity">
    <text evidence="1">Belongs to the LysR transcriptional regulatory family.</text>
</comment>
<organism evidence="6 7">
    <name type="scientific">Amantichitinum ursilacus</name>
    <dbReference type="NCBI Taxonomy" id="857265"/>
    <lineage>
        <taxon>Bacteria</taxon>
        <taxon>Pseudomonadati</taxon>
        <taxon>Pseudomonadota</taxon>
        <taxon>Betaproteobacteria</taxon>
        <taxon>Neisseriales</taxon>
        <taxon>Chitinibacteraceae</taxon>
        <taxon>Amantichitinum</taxon>
    </lineage>
</organism>
<dbReference type="GO" id="GO:0000976">
    <property type="term" value="F:transcription cis-regulatory region binding"/>
    <property type="evidence" value="ECO:0007669"/>
    <property type="project" value="TreeGrafter"/>
</dbReference>
<protein>
    <submittedName>
        <fullName evidence="6">HTH-type transcriptional activator AllS</fullName>
    </submittedName>
</protein>
<dbReference type="EMBL" id="LAQT01000030">
    <property type="protein sequence ID" value="KPC50247.1"/>
    <property type="molecule type" value="Genomic_DNA"/>
</dbReference>
<evidence type="ECO:0000256" key="1">
    <source>
        <dbReference type="ARBA" id="ARBA00009437"/>
    </source>
</evidence>
<dbReference type="InterPro" id="IPR036390">
    <property type="entry name" value="WH_DNA-bd_sf"/>
</dbReference>